<proteinExistence type="inferred from homology"/>
<keyword evidence="5 7" id="KW-0408">Iron</keyword>
<evidence type="ECO:0000313" key="10">
    <source>
        <dbReference type="Proteomes" id="UP000256661"/>
    </source>
</evidence>
<evidence type="ECO:0000256" key="8">
    <source>
        <dbReference type="SAM" id="MobiDB-lite"/>
    </source>
</evidence>
<dbReference type="RefSeq" id="WP_170177877.1">
    <property type="nucleotide sequence ID" value="NZ_QTTT01000001.1"/>
</dbReference>
<comment type="similarity">
    <text evidence="1 7">Belongs to the cytochrome P450 family.</text>
</comment>
<keyword evidence="10" id="KW-1185">Reference proteome</keyword>
<dbReference type="GO" id="GO:0004497">
    <property type="term" value="F:monooxygenase activity"/>
    <property type="evidence" value="ECO:0007669"/>
    <property type="project" value="UniProtKB-KW"/>
</dbReference>
<keyword evidence="3 7" id="KW-0479">Metal-binding</keyword>
<organism evidence="9 10">
    <name type="scientific">Thermomonospora umbrina</name>
    <dbReference type="NCBI Taxonomy" id="111806"/>
    <lineage>
        <taxon>Bacteria</taxon>
        <taxon>Bacillati</taxon>
        <taxon>Actinomycetota</taxon>
        <taxon>Actinomycetes</taxon>
        <taxon>Streptosporangiales</taxon>
        <taxon>Thermomonosporaceae</taxon>
        <taxon>Thermomonospora</taxon>
    </lineage>
</organism>
<protein>
    <recommendedName>
        <fullName evidence="11">Cytochrome P450</fullName>
    </recommendedName>
</protein>
<dbReference type="InterPro" id="IPR017972">
    <property type="entry name" value="Cyt_P450_CS"/>
</dbReference>
<dbReference type="PRINTS" id="PR00385">
    <property type="entry name" value="P450"/>
</dbReference>
<name>A0A3D9SYX6_9ACTN</name>
<dbReference type="GO" id="GO:0020037">
    <property type="term" value="F:heme binding"/>
    <property type="evidence" value="ECO:0007669"/>
    <property type="project" value="InterPro"/>
</dbReference>
<dbReference type="PRINTS" id="PR00359">
    <property type="entry name" value="BP450"/>
</dbReference>
<dbReference type="PANTHER" id="PTHR46696">
    <property type="entry name" value="P450, PUTATIVE (EUROFUNG)-RELATED"/>
    <property type="match status" value="1"/>
</dbReference>
<comment type="caution">
    <text evidence="9">The sequence shown here is derived from an EMBL/GenBank/DDBJ whole genome shotgun (WGS) entry which is preliminary data.</text>
</comment>
<keyword evidence="2 7" id="KW-0349">Heme</keyword>
<reference evidence="9 10" key="1">
    <citation type="submission" date="2018-08" db="EMBL/GenBank/DDBJ databases">
        <title>Sequencing the genomes of 1000 actinobacteria strains.</title>
        <authorList>
            <person name="Klenk H.-P."/>
        </authorList>
    </citation>
    <scope>NUCLEOTIDE SEQUENCE [LARGE SCALE GENOMIC DNA]</scope>
    <source>
        <strain evidence="9 10">DSM 43927</strain>
    </source>
</reference>
<evidence type="ECO:0000256" key="5">
    <source>
        <dbReference type="ARBA" id="ARBA00023004"/>
    </source>
</evidence>
<keyword evidence="4 7" id="KW-0560">Oxidoreductase</keyword>
<evidence type="ECO:0000256" key="4">
    <source>
        <dbReference type="ARBA" id="ARBA00023002"/>
    </source>
</evidence>
<dbReference type="GO" id="GO:0005506">
    <property type="term" value="F:iron ion binding"/>
    <property type="evidence" value="ECO:0007669"/>
    <property type="project" value="InterPro"/>
</dbReference>
<dbReference type="InterPro" id="IPR036396">
    <property type="entry name" value="Cyt_P450_sf"/>
</dbReference>
<dbReference type="Gene3D" id="1.10.630.10">
    <property type="entry name" value="Cytochrome P450"/>
    <property type="match status" value="1"/>
</dbReference>
<gene>
    <name evidence="9" type="ORF">DFJ69_6369</name>
</gene>
<dbReference type="Pfam" id="PF00067">
    <property type="entry name" value="p450"/>
    <property type="match status" value="2"/>
</dbReference>
<evidence type="ECO:0000256" key="1">
    <source>
        <dbReference type="ARBA" id="ARBA00010617"/>
    </source>
</evidence>
<dbReference type="EMBL" id="QTTT01000001">
    <property type="protein sequence ID" value="REF00788.1"/>
    <property type="molecule type" value="Genomic_DNA"/>
</dbReference>
<dbReference type="FunFam" id="1.10.630.10:FF:000018">
    <property type="entry name" value="Cytochrome P450 monooxygenase"/>
    <property type="match status" value="1"/>
</dbReference>
<dbReference type="InterPro" id="IPR002397">
    <property type="entry name" value="Cyt_P450_B"/>
</dbReference>
<evidence type="ECO:0008006" key="11">
    <source>
        <dbReference type="Google" id="ProtNLM"/>
    </source>
</evidence>
<dbReference type="SUPFAM" id="SSF48264">
    <property type="entry name" value="Cytochrome P450"/>
    <property type="match status" value="1"/>
</dbReference>
<feature type="compositionally biased region" description="Basic and acidic residues" evidence="8">
    <location>
        <begin position="14"/>
        <end position="23"/>
    </location>
</feature>
<dbReference type="GO" id="GO:0016705">
    <property type="term" value="F:oxidoreductase activity, acting on paired donors, with incorporation or reduction of molecular oxygen"/>
    <property type="evidence" value="ECO:0007669"/>
    <property type="project" value="InterPro"/>
</dbReference>
<dbReference type="AlphaFoldDB" id="A0A3D9SYX6"/>
<keyword evidence="6 7" id="KW-0503">Monooxygenase</keyword>
<evidence type="ECO:0000256" key="6">
    <source>
        <dbReference type="ARBA" id="ARBA00023033"/>
    </source>
</evidence>
<dbReference type="InterPro" id="IPR001128">
    <property type="entry name" value="Cyt_P450"/>
</dbReference>
<sequence length="397" mass="43659">MGDSAQCPVSIPVRRSDPLHPPREFAALREGPPIRVLGTHGGEHWLVSRHADVRTVLADPRFSSDDTHPAFPRLIPRRPTPGGLSFLRMDDPEHGRLRRMLTAEFTVRRTNAMRPALLRDVTALLDRMAEQGPPADLVESFALPLPSIVICRLLGVPYEDHDFFQSRSTAALRMTDDRGAGEIAMADLAAYLDDLAARREREPTDDLLGRMALRVGKGELRHEELVAMARLLLIAGHETTANMLGLGVLTLLRHPDQLAALRTDPSLIGRAVEELLRFLTVVQAGAPRVALEPVEVGGTLVAAGEGVILALPSANRDPDHFPDADTLDIARDRGHHVAFGYGAHQCIGQTLARVELEIALVELFARLPTLDLAVDPSELRYKDDMFVYGVNALPIRW</sequence>
<evidence type="ECO:0000256" key="7">
    <source>
        <dbReference type="RuleBase" id="RU000461"/>
    </source>
</evidence>
<dbReference type="Proteomes" id="UP000256661">
    <property type="component" value="Unassembled WGS sequence"/>
</dbReference>
<evidence type="ECO:0000256" key="2">
    <source>
        <dbReference type="ARBA" id="ARBA00022617"/>
    </source>
</evidence>
<dbReference type="PROSITE" id="PS00086">
    <property type="entry name" value="CYTOCHROME_P450"/>
    <property type="match status" value="1"/>
</dbReference>
<evidence type="ECO:0000313" key="9">
    <source>
        <dbReference type="EMBL" id="REF00788.1"/>
    </source>
</evidence>
<accession>A0A3D9SYX6</accession>
<dbReference type="PANTHER" id="PTHR46696:SF1">
    <property type="entry name" value="CYTOCHROME P450 YJIB-RELATED"/>
    <property type="match status" value="1"/>
</dbReference>
<dbReference type="CDD" id="cd11030">
    <property type="entry name" value="CYP105-like"/>
    <property type="match status" value="1"/>
</dbReference>
<feature type="region of interest" description="Disordered" evidence="8">
    <location>
        <begin position="1"/>
        <end position="23"/>
    </location>
</feature>
<evidence type="ECO:0000256" key="3">
    <source>
        <dbReference type="ARBA" id="ARBA00022723"/>
    </source>
</evidence>